<evidence type="ECO:0000256" key="1">
    <source>
        <dbReference type="SAM" id="Phobius"/>
    </source>
</evidence>
<accession>A0A2M6T1F6</accession>
<comment type="caution">
    <text evidence="2">The sequence shown here is derived from an EMBL/GenBank/DDBJ whole genome shotgun (WGS) entry which is preliminary data.</text>
</comment>
<keyword evidence="1" id="KW-1133">Transmembrane helix</keyword>
<evidence type="ECO:0000313" key="3">
    <source>
        <dbReference type="Proteomes" id="UP000229390"/>
    </source>
</evidence>
<evidence type="ECO:0000313" key="2">
    <source>
        <dbReference type="EMBL" id="PIS39033.1"/>
    </source>
</evidence>
<evidence type="ECO:0008006" key="4">
    <source>
        <dbReference type="Google" id="ProtNLM"/>
    </source>
</evidence>
<keyword evidence="1" id="KW-0472">Membrane</keyword>
<sequence length="144" mass="15784">MKALSLIEIFLVVAAMGIIILLTVPFGADFYSSQQLEANTVEAVQTLRRSQLKAMAQEDDSRFGVYFSQTNYTLFKGDSYAGRDPQFDEVFSLAVGVRASGLSEVVFSKMEGKPSATGNIILTSQRNTNTININEVGRISETND</sequence>
<name>A0A2M6T1F6_9BACT</name>
<dbReference type="EMBL" id="PEYE01000010">
    <property type="protein sequence ID" value="PIS39033.1"/>
    <property type="molecule type" value="Genomic_DNA"/>
</dbReference>
<dbReference type="AlphaFoldDB" id="A0A2M6T1F6"/>
<proteinExistence type="predicted"/>
<feature type="transmembrane region" description="Helical" evidence="1">
    <location>
        <begin position="6"/>
        <end position="28"/>
    </location>
</feature>
<protein>
    <recommendedName>
        <fullName evidence="4">General secretion pathway GspH domain-containing protein</fullName>
    </recommendedName>
</protein>
<keyword evidence="1" id="KW-0812">Transmembrane</keyword>
<reference evidence="3" key="1">
    <citation type="submission" date="2017-09" db="EMBL/GenBank/DDBJ databases">
        <title>Depth-based differentiation of microbial function through sediment-hosted aquifers and enrichment of novel symbionts in the deep terrestrial subsurface.</title>
        <authorList>
            <person name="Probst A.J."/>
            <person name="Ladd B."/>
            <person name="Jarett J.K."/>
            <person name="Geller-Mcgrath D.E."/>
            <person name="Sieber C.M.K."/>
            <person name="Emerson J.B."/>
            <person name="Anantharaman K."/>
            <person name="Thomas B.C."/>
            <person name="Malmstrom R."/>
            <person name="Stieglmeier M."/>
            <person name="Klingl A."/>
            <person name="Woyke T."/>
            <person name="Ryan C.M."/>
            <person name="Banfield J.F."/>
        </authorList>
    </citation>
    <scope>NUCLEOTIDE SEQUENCE [LARGE SCALE GENOMIC DNA]</scope>
</reference>
<gene>
    <name evidence="2" type="ORF">COT34_00505</name>
</gene>
<dbReference type="Proteomes" id="UP000229390">
    <property type="component" value="Unassembled WGS sequence"/>
</dbReference>
<organism evidence="2 3">
    <name type="scientific">Candidatus Nealsonbacteria bacterium CG08_land_8_20_14_0_20_43_11</name>
    <dbReference type="NCBI Taxonomy" id="1974706"/>
    <lineage>
        <taxon>Bacteria</taxon>
        <taxon>Candidatus Nealsoniibacteriota</taxon>
    </lineage>
</organism>